<proteinExistence type="predicted"/>
<reference evidence="1 2" key="1">
    <citation type="submission" date="2015-04" db="EMBL/GenBank/DDBJ databases">
        <title>Lasius niger genome sequencing.</title>
        <authorList>
            <person name="Konorov E.A."/>
            <person name="Nikitin M.A."/>
            <person name="Kirill M.V."/>
            <person name="Chang P."/>
        </authorList>
    </citation>
    <scope>NUCLEOTIDE SEQUENCE [LARGE SCALE GENOMIC DNA]</scope>
    <source>
        <tissue evidence="1">Whole</tissue>
    </source>
</reference>
<evidence type="ECO:0000313" key="2">
    <source>
        <dbReference type="Proteomes" id="UP000036403"/>
    </source>
</evidence>
<dbReference type="EMBL" id="LBMM01004525">
    <property type="protein sequence ID" value="KMQ92324.1"/>
    <property type="molecule type" value="Genomic_DNA"/>
</dbReference>
<keyword evidence="2" id="KW-1185">Reference proteome</keyword>
<dbReference type="Proteomes" id="UP000036403">
    <property type="component" value="Unassembled WGS sequence"/>
</dbReference>
<comment type="caution">
    <text evidence="1">The sequence shown here is derived from an EMBL/GenBank/DDBJ whole genome shotgun (WGS) entry which is preliminary data.</text>
</comment>
<dbReference type="PaxDb" id="67767-A0A0J7KQ04"/>
<evidence type="ECO:0000313" key="1">
    <source>
        <dbReference type="EMBL" id="KMQ92324.1"/>
    </source>
</evidence>
<accession>A0A0J7KQ04</accession>
<protein>
    <submittedName>
        <fullName evidence="1">Protein tssc1</fullName>
    </submittedName>
</protein>
<gene>
    <name evidence="1" type="ORF">RF55_7705</name>
</gene>
<name>A0A0J7KQ04_LASNI</name>
<sequence>MEKIVDAFVSMRGGVEVRERTKGAVKVNRISKVVVIASIGTNAMAVKNHPTDIAADANIVDNAAVAETISAAEVRVVAEAVVLSEDIIDGGVT</sequence>
<organism evidence="1 2">
    <name type="scientific">Lasius niger</name>
    <name type="common">Black garden ant</name>
    <dbReference type="NCBI Taxonomy" id="67767"/>
    <lineage>
        <taxon>Eukaryota</taxon>
        <taxon>Metazoa</taxon>
        <taxon>Ecdysozoa</taxon>
        <taxon>Arthropoda</taxon>
        <taxon>Hexapoda</taxon>
        <taxon>Insecta</taxon>
        <taxon>Pterygota</taxon>
        <taxon>Neoptera</taxon>
        <taxon>Endopterygota</taxon>
        <taxon>Hymenoptera</taxon>
        <taxon>Apocrita</taxon>
        <taxon>Aculeata</taxon>
        <taxon>Formicoidea</taxon>
        <taxon>Formicidae</taxon>
        <taxon>Formicinae</taxon>
        <taxon>Lasius</taxon>
        <taxon>Lasius</taxon>
    </lineage>
</organism>
<dbReference type="AlphaFoldDB" id="A0A0J7KQ04"/>